<dbReference type="Pfam" id="PF00528">
    <property type="entry name" value="BPD_transp_1"/>
    <property type="match status" value="1"/>
</dbReference>
<dbReference type="SUPFAM" id="SSF161098">
    <property type="entry name" value="MetI-like"/>
    <property type="match status" value="1"/>
</dbReference>
<feature type="transmembrane region" description="Helical" evidence="7">
    <location>
        <begin position="305"/>
        <end position="326"/>
    </location>
</feature>
<evidence type="ECO:0000313" key="11">
    <source>
        <dbReference type="Proteomes" id="UP001415169"/>
    </source>
</evidence>
<dbReference type="CDD" id="cd06261">
    <property type="entry name" value="TM_PBP2"/>
    <property type="match status" value="1"/>
</dbReference>
<comment type="caution">
    <text evidence="10">The sequence shown here is derived from an EMBL/GenBank/DDBJ whole genome shotgun (WGS) entry which is preliminary data.</text>
</comment>
<evidence type="ECO:0000256" key="8">
    <source>
        <dbReference type="SAM" id="MobiDB-lite"/>
    </source>
</evidence>
<feature type="transmembrane region" description="Helical" evidence="7">
    <location>
        <begin position="156"/>
        <end position="182"/>
    </location>
</feature>
<dbReference type="PANTHER" id="PTHR43005">
    <property type="entry name" value="BLR7065 PROTEIN"/>
    <property type="match status" value="1"/>
</dbReference>
<evidence type="ECO:0000313" key="10">
    <source>
        <dbReference type="EMBL" id="GAA4166873.1"/>
    </source>
</evidence>
<name>A0ABP7ZP77_9MICO</name>
<comment type="similarity">
    <text evidence="7">Belongs to the binding-protein-dependent transport system permease family.</text>
</comment>
<evidence type="ECO:0000256" key="1">
    <source>
        <dbReference type="ARBA" id="ARBA00004651"/>
    </source>
</evidence>
<accession>A0ABP7ZP77</accession>
<protein>
    <submittedName>
        <fullName evidence="10">Sugar ABC transporter permease</fullName>
    </submittedName>
</protein>
<dbReference type="EMBL" id="BAABBV010000002">
    <property type="protein sequence ID" value="GAA4166873.1"/>
    <property type="molecule type" value="Genomic_DNA"/>
</dbReference>
<keyword evidence="11" id="KW-1185">Reference proteome</keyword>
<feature type="transmembrane region" description="Helical" evidence="7">
    <location>
        <begin position="37"/>
        <end position="57"/>
    </location>
</feature>
<proteinExistence type="inferred from homology"/>
<keyword evidence="6 7" id="KW-0472">Membrane</keyword>
<evidence type="ECO:0000256" key="3">
    <source>
        <dbReference type="ARBA" id="ARBA00022475"/>
    </source>
</evidence>
<evidence type="ECO:0000256" key="2">
    <source>
        <dbReference type="ARBA" id="ARBA00022448"/>
    </source>
</evidence>
<feature type="transmembrane region" description="Helical" evidence="7">
    <location>
        <begin position="202"/>
        <end position="224"/>
    </location>
</feature>
<evidence type="ECO:0000256" key="6">
    <source>
        <dbReference type="ARBA" id="ARBA00023136"/>
    </source>
</evidence>
<reference evidence="10" key="1">
    <citation type="journal article" date="2014" name="Int. J. Syst. Evol. Microbiol.">
        <title>Complete genome of a new Firmicutes species belonging to the dominant human colonic microbiota ('Ruminococcus bicirculans') reveals two chromosomes and a selective capacity to utilize plant glucans.</title>
        <authorList>
            <consortium name="NISC Comparative Sequencing Program"/>
            <person name="Wegmann U."/>
            <person name="Louis P."/>
            <person name="Goesmann A."/>
            <person name="Henrissat B."/>
            <person name="Duncan S.H."/>
            <person name="Flint H.J."/>
        </authorList>
    </citation>
    <scope>NUCLEOTIDE SEQUENCE</scope>
    <source>
        <strain evidence="10">JCM 17590</strain>
    </source>
</reference>
<comment type="subcellular location">
    <subcellularLocation>
        <location evidence="1 7">Cell membrane</location>
        <topology evidence="1 7">Multi-pass membrane protein</topology>
    </subcellularLocation>
</comment>
<keyword evidence="3" id="KW-1003">Cell membrane</keyword>
<dbReference type="PROSITE" id="PS50928">
    <property type="entry name" value="ABC_TM1"/>
    <property type="match status" value="1"/>
</dbReference>
<feature type="transmembrane region" description="Helical" evidence="7">
    <location>
        <begin position="123"/>
        <end position="144"/>
    </location>
</feature>
<organism evidence="10 11">
    <name type="scientific">Gryllotalpicola daejeonensis</name>
    <dbReference type="NCBI Taxonomy" id="993087"/>
    <lineage>
        <taxon>Bacteria</taxon>
        <taxon>Bacillati</taxon>
        <taxon>Actinomycetota</taxon>
        <taxon>Actinomycetes</taxon>
        <taxon>Micrococcales</taxon>
        <taxon>Microbacteriaceae</taxon>
        <taxon>Gryllotalpicola</taxon>
    </lineage>
</organism>
<keyword evidence="5 7" id="KW-1133">Transmembrane helix</keyword>
<evidence type="ECO:0000256" key="5">
    <source>
        <dbReference type="ARBA" id="ARBA00022989"/>
    </source>
</evidence>
<evidence type="ECO:0000256" key="4">
    <source>
        <dbReference type="ARBA" id="ARBA00022692"/>
    </source>
</evidence>
<dbReference type="Proteomes" id="UP001415169">
    <property type="component" value="Unassembled WGS sequence"/>
</dbReference>
<evidence type="ECO:0000256" key="7">
    <source>
        <dbReference type="RuleBase" id="RU363032"/>
    </source>
</evidence>
<gene>
    <name evidence="10" type="ORF">GCM10022286_32260</name>
</gene>
<feature type="domain" description="ABC transmembrane type-1" evidence="9">
    <location>
        <begin position="119"/>
        <end position="321"/>
    </location>
</feature>
<dbReference type="Gene3D" id="1.10.3720.10">
    <property type="entry name" value="MetI-like"/>
    <property type="match status" value="1"/>
</dbReference>
<sequence length="342" mass="37094">MSSATIGAARTPDAPPPGSRQGRSGLQRAQRLRTRNALFLILPTLVLLAIVIGYPIVSAVITSFQKDAGLDPATGFFVQGGFAGFSNFAHWLLQRCPSGNGGYVACPAGNLGAQFWPATFTTFFFTVTTVVLETVIGFWMAIIMNRAFTGRSLVRTAILVPWAIPTAVTAKLWFFIFSAAGVVNALFATKILWTSDDWPARIAIIIIDVWKTTPFMALLILAGLQLIPAEVYEAARVDGASTWKSFWTITLPLVRPALLVAVLFRILDALRMYDLPAIFGGGNATATWSVLVVQQMRQGPNAASALSTIVFVFIFVIAFIFVRFLGANVVQTTQAQQKGELK</sequence>
<reference evidence="10" key="2">
    <citation type="submission" date="2023-12" db="EMBL/GenBank/DDBJ databases">
        <authorList>
            <person name="Sun Q."/>
            <person name="Inoue M."/>
        </authorList>
    </citation>
    <scope>NUCLEOTIDE SEQUENCE</scope>
    <source>
        <strain evidence="10">JCM 17590</strain>
    </source>
</reference>
<dbReference type="PANTHER" id="PTHR43005:SF2">
    <property type="entry name" value="INTEGRAL MEMBRANE SUGAR TRANSPORT PROTEIN"/>
    <property type="match status" value="1"/>
</dbReference>
<dbReference type="InterPro" id="IPR035906">
    <property type="entry name" value="MetI-like_sf"/>
</dbReference>
<feature type="transmembrane region" description="Helical" evidence="7">
    <location>
        <begin position="245"/>
        <end position="267"/>
    </location>
</feature>
<keyword evidence="4 7" id="KW-0812">Transmembrane</keyword>
<dbReference type="RefSeq" id="WP_344792923.1">
    <property type="nucleotide sequence ID" value="NZ_BAABBV010000002.1"/>
</dbReference>
<evidence type="ECO:0000259" key="9">
    <source>
        <dbReference type="PROSITE" id="PS50928"/>
    </source>
</evidence>
<dbReference type="InterPro" id="IPR000515">
    <property type="entry name" value="MetI-like"/>
</dbReference>
<feature type="region of interest" description="Disordered" evidence="8">
    <location>
        <begin position="1"/>
        <end position="26"/>
    </location>
</feature>
<keyword evidence="2 7" id="KW-0813">Transport</keyword>